<accession>A0A545UTJ8</accession>
<proteinExistence type="predicted"/>
<sequence length="312" mass="35556">MVFATMNPRGTLRRISDRINYLIHPELRSERCREYTRSEIAAFKAQLAASGADLPGGRYPCSRSTAYRGPGFPIEGPSCNGMLIEHRPRRPRPQLVVFADSANYYHDYYFDDSRHPSRRLGPAQPMQPPYRRSTRQAMSGGEWTEWHAAQRPMRRQHHHQRQHQQGCVQPPQFTLEELEREREAIELERDALRLQREDEDAYQTALLGVRWAEAQRTDSEPDHERPRTASAVASGADEEDNAPLSGLRHVLSTASSDSDSDPDEVYVNYAGVPFPTRRQLAERAAEREQRAAALAPYHPGPSGRGRLYCTNP</sequence>
<feature type="compositionally biased region" description="Basic residues" evidence="1">
    <location>
        <begin position="152"/>
        <end position="162"/>
    </location>
</feature>
<organism evidence="2 3">
    <name type="scientific">Cordyceps javanica</name>
    <dbReference type="NCBI Taxonomy" id="43265"/>
    <lineage>
        <taxon>Eukaryota</taxon>
        <taxon>Fungi</taxon>
        <taxon>Dikarya</taxon>
        <taxon>Ascomycota</taxon>
        <taxon>Pezizomycotina</taxon>
        <taxon>Sordariomycetes</taxon>
        <taxon>Hypocreomycetidae</taxon>
        <taxon>Hypocreales</taxon>
        <taxon>Cordycipitaceae</taxon>
        <taxon>Cordyceps</taxon>
    </lineage>
</organism>
<feature type="compositionally biased region" description="Basic and acidic residues" evidence="1">
    <location>
        <begin position="214"/>
        <end position="227"/>
    </location>
</feature>
<protein>
    <submittedName>
        <fullName evidence="2">Uncharacterized protein</fullName>
    </submittedName>
</protein>
<reference evidence="2 3" key="1">
    <citation type="journal article" date="2019" name="Appl. Microbiol. Biotechnol.">
        <title>Genome sequence of Isaria javanica and comparative genome analysis insights into family S53 peptidase evolution in fungal entomopathogens.</title>
        <authorList>
            <person name="Lin R."/>
            <person name="Zhang X."/>
            <person name="Xin B."/>
            <person name="Zou M."/>
            <person name="Gao Y."/>
            <person name="Qin F."/>
            <person name="Hu Q."/>
            <person name="Xie B."/>
            <person name="Cheng X."/>
        </authorList>
    </citation>
    <scope>NUCLEOTIDE SEQUENCE [LARGE SCALE GENOMIC DNA]</scope>
    <source>
        <strain evidence="2 3">IJ1G</strain>
    </source>
</reference>
<dbReference type="EMBL" id="SPUK01000014">
    <property type="protein sequence ID" value="TQV92792.1"/>
    <property type="molecule type" value="Genomic_DNA"/>
</dbReference>
<gene>
    <name evidence="2" type="ORF">IF1G_08716</name>
</gene>
<keyword evidence="3" id="KW-1185">Reference proteome</keyword>
<comment type="caution">
    <text evidence="2">The sequence shown here is derived from an EMBL/GenBank/DDBJ whole genome shotgun (WGS) entry which is preliminary data.</text>
</comment>
<feature type="region of interest" description="Disordered" evidence="1">
    <location>
        <begin position="115"/>
        <end position="171"/>
    </location>
</feature>
<feature type="region of interest" description="Disordered" evidence="1">
    <location>
        <begin position="280"/>
        <end position="312"/>
    </location>
</feature>
<evidence type="ECO:0000256" key="1">
    <source>
        <dbReference type="SAM" id="MobiDB-lite"/>
    </source>
</evidence>
<dbReference type="OrthoDB" id="4870869at2759"/>
<feature type="compositionally biased region" description="Basic and acidic residues" evidence="1">
    <location>
        <begin position="280"/>
        <end position="290"/>
    </location>
</feature>
<evidence type="ECO:0000313" key="3">
    <source>
        <dbReference type="Proteomes" id="UP000315783"/>
    </source>
</evidence>
<dbReference type="AlphaFoldDB" id="A0A545UTJ8"/>
<name>A0A545UTJ8_9HYPO</name>
<feature type="region of interest" description="Disordered" evidence="1">
    <location>
        <begin position="214"/>
        <end position="243"/>
    </location>
</feature>
<dbReference type="Proteomes" id="UP000315783">
    <property type="component" value="Unassembled WGS sequence"/>
</dbReference>
<evidence type="ECO:0000313" key="2">
    <source>
        <dbReference type="EMBL" id="TQV92792.1"/>
    </source>
</evidence>